<organism evidence="2 3">
    <name type="scientific">Metapseudomonas lalkuanensis</name>
    <dbReference type="NCBI Taxonomy" id="2604832"/>
    <lineage>
        <taxon>Bacteria</taxon>
        <taxon>Pseudomonadati</taxon>
        <taxon>Pseudomonadota</taxon>
        <taxon>Gammaproteobacteria</taxon>
        <taxon>Pseudomonadales</taxon>
        <taxon>Pseudomonadaceae</taxon>
        <taxon>Metapseudomonas</taxon>
    </lineage>
</organism>
<dbReference type="RefSeq" id="WP_151131265.1">
    <property type="nucleotide sequence ID" value="NZ_CP043311.1"/>
</dbReference>
<gene>
    <name evidence="2" type="ORF">FXN65_01160</name>
</gene>
<feature type="signal peptide" evidence="1">
    <location>
        <begin position="1"/>
        <end position="18"/>
    </location>
</feature>
<keyword evidence="1" id="KW-0732">Signal</keyword>
<evidence type="ECO:0008006" key="4">
    <source>
        <dbReference type="Google" id="ProtNLM"/>
    </source>
</evidence>
<keyword evidence="3" id="KW-1185">Reference proteome</keyword>
<feature type="chain" id="PRO_5023913403" description="DUF3829 domain-containing protein" evidence="1">
    <location>
        <begin position="19"/>
        <end position="244"/>
    </location>
</feature>
<dbReference type="Proteomes" id="UP000327179">
    <property type="component" value="Chromosome"/>
</dbReference>
<accession>A0A5J6QDE5</accession>
<evidence type="ECO:0000313" key="2">
    <source>
        <dbReference type="EMBL" id="QEY60714.1"/>
    </source>
</evidence>
<dbReference type="KEGG" id="plal:FXN65_01160"/>
<dbReference type="AlphaFoldDB" id="A0A5J6QDE5"/>
<sequence length="244" mass="27078">MMRKLLMLFCLLSPLAWGSEQDARHLGELGSHSRLLCASAMVYFNPEEREPDPRALKATFYHLNTLNRLIVQLGSPASLQRPVQAMEKLFNTLDGLPRDQASRFPELVGRLLEQERSLEQAVQTLSANMKQDPATDPGAPFNAQSQALASVLLDYQLRAYPLPNKLDFALPEAQAAGLDADIEQRFDQLLAGHPEHAEVLGKARNNYRFVRAQLQQGGGRTHGGAEFYLSRAADDLDELAATLN</sequence>
<name>A0A5J6QDE5_9GAMM</name>
<dbReference type="EMBL" id="CP043311">
    <property type="protein sequence ID" value="QEY60714.1"/>
    <property type="molecule type" value="Genomic_DNA"/>
</dbReference>
<reference evidence="2 3" key="1">
    <citation type="submission" date="2019-08" db="EMBL/GenBank/DDBJ databases">
        <title>Whole-genome Sequencing of e-waste polymer degrading bacterium Pseudomonas sp. strain PE08.</title>
        <authorList>
            <person name="Kirdat K."/>
            <person name="Debbarma P."/>
            <person name="Narawade N."/>
            <person name="Suyal D."/>
            <person name="Thorat V."/>
            <person name="Shouche Y."/>
            <person name="Goel R."/>
            <person name="Yadav A."/>
        </authorList>
    </citation>
    <scope>NUCLEOTIDE SEQUENCE [LARGE SCALE GENOMIC DNA]</scope>
    <source>
        <strain evidence="2 3">PE08</strain>
    </source>
</reference>
<evidence type="ECO:0000256" key="1">
    <source>
        <dbReference type="SAM" id="SignalP"/>
    </source>
</evidence>
<protein>
    <recommendedName>
        <fullName evidence="4">DUF3829 domain-containing protein</fullName>
    </recommendedName>
</protein>
<evidence type="ECO:0000313" key="3">
    <source>
        <dbReference type="Proteomes" id="UP000327179"/>
    </source>
</evidence>
<proteinExistence type="predicted"/>